<dbReference type="SUPFAM" id="SSF51735">
    <property type="entry name" value="NAD(P)-binding Rossmann-fold domains"/>
    <property type="match status" value="1"/>
</dbReference>
<gene>
    <name evidence="6" type="primary">rfaD</name>
    <name evidence="4" type="synonym">hldD</name>
    <name evidence="6" type="ORF">J0X12_03835</name>
</gene>
<dbReference type="PANTHER" id="PTHR43103">
    <property type="entry name" value="NUCLEOSIDE-DIPHOSPHATE-SUGAR EPIMERASE"/>
    <property type="match status" value="1"/>
</dbReference>
<dbReference type="Gene3D" id="3.90.25.10">
    <property type="entry name" value="UDP-galactose 4-epimerase, domain 1"/>
    <property type="match status" value="1"/>
</dbReference>
<feature type="binding site" evidence="4">
    <location>
        <position position="195"/>
    </location>
    <ligand>
        <name>substrate</name>
    </ligand>
</feature>
<proteinExistence type="inferred from homology"/>
<evidence type="ECO:0000313" key="6">
    <source>
        <dbReference type="EMBL" id="MBO0332730.1"/>
    </source>
</evidence>
<evidence type="ECO:0000256" key="3">
    <source>
        <dbReference type="ARBA" id="ARBA00023277"/>
    </source>
</evidence>
<feature type="binding site" evidence="4">
    <location>
        <position position="149"/>
    </location>
    <ligand>
        <name>NADP(+)</name>
        <dbReference type="ChEBI" id="CHEBI:58349"/>
    </ligand>
</feature>
<feature type="active site" description="Proton acceptor" evidence="4">
    <location>
        <position position="145"/>
    </location>
</feature>
<dbReference type="InterPro" id="IPR011912">
    <property type="entry name" value="Heptose_epim"/>
</dbReference>
<evidence type="ECO:0000256" key="1">
    <source>
        <dbReference type="ARBA" id="ARBA00022857"/>
    </source>
</evidence>
<feature type="binding site" evidence="4">
    <location>
        <position position="188"/>
    </location>
    <ligand>
        <name>substrate</name>
    </ligand>
</feature>
<comment type="caution">
    <text evidence="4">Lacks conserved residue(s) required for the propagation of feature annotation.</text>
</comment>
<dbReference type="InterPro" id="IPR001509">
    <property type="entry name" value="Epimerase_deHydtase"/>
</dbReference>
<keyword evidence="3 4" id="KW-0119">Carbohydrate metabolism</keyword>
<sequence>MGSLILVTGGAGFIGSNIVAALSERGEKIVICDWLEQGDKWKNIAKSTIADFIDPDELESWLNKNDSRIGSIIHMGAISATTETDGDLILKRNFRPTKLLWRFAADNGVPFIYASSAATYGDGAAGFDDDQSEAALGKLQPLNLYGWSKHAFDKFVARELSRGAMTPPQWAGLKFFNVYGPNEYHKGGMKSVIAQCYPKVAAGEAVTLFKSHNPDYEDGGQLRDFVYVKDCVDVILWLLDNPKVSGLFNLGTGKARSFRDLARAVFAAADKPSQILYVDTPIEIRDKYQYFTEANMQKLRAAGFGGNFRSLEDGISDYVTNYLAKDDPYR</sequence>
<feature type="binding site" evidence="4">
    <location>
        <position position="186"/>
    </location>
    <ligand>
        <name>NADP(+)</name>
        <dbReference type="ChEBI" id="CHEBI:58349"/>
    </ligand>
</feature>
<name>A0ABS3F2I6_9PROT</name>
<evidence type="ECO:0000256" key="2">
    <source>
        <dbReference type="ARBA" id="ARBA00023235"/>
    </source>
</evidence>
<evidence type="ECO:0000313" key="7">
    <source>
        <dbReference type="Proteomes" id="UP000664761"/>
    </source>
</evidence>
<protein>
    <recommendedName>
        <fullName evidence="4">ADP-L-glycero-D-manno-heptose-6-epimerase</fullName>
        <ecNumber evidence="4">5.1.3.20</ecNumber>
    </recommendedName>
    <alternativeName>
        <fullName evidence="4">ADP-L-glycero-beta-D-manno-heptose-6-epimerase</fullName>
        <shortName evidence="4">ADP-glyceromanno-heptose 6-epimerase</shortName>
        <shortName evidence="4">ADP-hep 6-epimerase</shortName>
        <shortName evidence="4">AGME</shortName>
    </alternativeName>
</protein>
<feature type="binding site" evidence="4">
    <location>
        <position position="178"/>
    </location>
    <ligand>
        <name>NADP(+)</name>
        <dbReference type="ChEBI" id="CHEBI:58349"/>
    </ligand>
</feature>
<comment type="cofactor">
    <cofactor evidence="4">
        <name>NADP(+)</name>
        <dbReference type="ChEBI" id="CHEBI:58349"/>
    </cofactor>
    <text evidence="4">Binds 1 NADP(+) per subunit.</text>
</comment>
<organism evidence="6 7">
    <name type="scientific">Sneathiella sedimenti</name>
    <dbReference type="NCBI Taxonomy" id="2816034"/>
    <lineage>
        <taxon>Bacteria</taxon>
        <taxon>Pseudomonadati</taxon>
        <taxon>Pseudomonadota</taxon>
        <taxon>Alphaproteobacteria</taxon>
        <taxon>Sneathiellales</taxon>
        <taxon>Sneathiellaceae</taxon>
        <taxon>Sneathiella</taxon>
    </lineage>
</organism>
<comment type="function">
    <text evidence="4">Catalyzes the interconversion between ADP-D-glycero-beta-D-manno-heptose and ADP-L-glycero-beta-D-manno-heptose via an epimerization at carbon 6 of the heptose.</text>
</comment>
<feature type="binding site" evidence="4">
    <location>
        <position position="40"/>
    </location>
    <ligand>
        <name>NADP(+)</name>
        <dbReference type="ChEBI" id="CHEBI:58349"/>
    </ligand>
</feature>
<feature type="binding site" evidence="4">
    <location>
        <position position="223"/>
    </location>
    <ligand>
        <name>substrate</name>
    </ligand>
</feature>
<feature type="binding site" evidence="4">
    <location>
        <begin position="209"/>
        <end position="212"/>
    </location>
    <ligand>
        <name>substrate</name>
    </ligand>
</feature>
<comment type="similarity">
    <text evidence="4">Belongs to the NAD(P)-dependent epimerase/dehydratase family. HldD subfamily.</text>
</comment>
<dbReference type="PANTHER" id="PTHR43103:SF3">
    <property type="entry name" value="ADP-L-GLYCERO-D-MANNO-HEPTOSE-6-EPIMERASE"/>
    <property type="match status" value="1"/>
</dbReference>
<evidence type="ECO:0000259" key="5">
    <source>
        <dbReference type="Pfam" id="PF01370"/>
    </source>
</evidence>
<dbReference type="GO" id="GO:0008712">
    <property type="term" value="F:ADP-glyceromanno-heptose 6-epimerase activity"/>
    <property type="evidence" value="ECO:0007669"/>
    <property type="project" value="UniProtKB-EC"/>
</dbReference>
<comment type="domain">
    <text evidence="4">Contains a large N-terminal NADP-binding domain, and a smaller C-terminal substrate-binding domain.</text>
</comment>
<dbReference type="NCBIfam" id="TIGR02197">
    <property type="entry name" value="heptose_epim"/>
    <property type="match status" value="1"/>
</dbReference>
<feature type="binding site" evidence="4">
    <location>
        <position position="177"/>
    </location>
    <ligand>
        <name>substrate</name>
    </ligand>
</feature>
<dbReference type="Pfam" id="PF01370">
    <property type="entry name" value="Epimerase"/>
    <property type="match status" value="1"/>
</dbReference>
<comment type="pathway">
    <text evidence="4">Nucleotide-sugar biosynthesis; ADP-L-glycero-beta-D-manno-heptose biosynthesis; ADP-L-glycero-beta-D-manno-heptose from D-glycero-beta-D-manno-heptose 7-phosphate: step 4/4.</text>
</comment>
<dbReference type="EMBL" id="JAFLNC010000001">
    <property type="protein sequence ID" value="MBO0332730.1"/>
    <property type="molecule type" value="Genomic_DNA"/>
</dbReference>
<comment type="caution">
    <text evidence="6">The sequence shown here is derived from an EMBL/GenBank/DDBJ whole genome shotgun (WGS) entry which is preliminary data.</text>
</comment>
<keyword evidence="2 4" id="KW-0413">Isomerase</keyword>
<feature type="binding site" evidence="4">
    <location>
        <position position="288"/>
    </location>
    <ligand>
        <name>substrate</name>
    </ligand>
</feature>
<feature type="active site" description="Proton acceptor" evidence="4">
    <location>
        <position position="186"/>
    </location>
</feature>
<reference evidence="6 7" key="1">
    <citation type="submission" date="2021-03" db="EMBL/GenBank/DDBJ databases">
        <title>Sneathiella sp. CAU 1612 isolated from Kang Won-do.</title>
        <authorList>
            <person name="Kim W."/>
        </authorList>
    </citation>
    <scope>NUCLEOTIDE SEQUENCE [LARGE SCALE GENOMIC DNA]</scope>
    <source>
        <strain evidence="6 7">CAU 1612</strain>
    </source>
</reference>
<dbReference type="Gene3D" id="3.40.50.720">
    <property type="entry name" value="NAD(P)-binding Rossmann-like Domain"/>
    <property type="match status" value="1"/>
</dbReference>
<dbReference type="HAMAP" id="MF_01601">
    <property type="entry name" value="Heptose_epimerase"/>
    <property type="match status" value="1"/>
</dbReference>
<comment type="catalytic activity">
    <reaction evidence="4">
        <text>ADP-D-glycero-beta-D-manno-heptose = ADP-L-glycero-beta-D-manno-heptose</text>
        <dbReference type="Rhea" id="RHEA:17577"/>
        <dbReference type="ChEBI" id="CHEBI:59967"/>
        <dbReference type="ChEBI" id="CHEBI:61506"/>
        <dbReference type="EC" id="5.1.3.20"/>
    </reaction>
</comment>
<feature type="domain" description="NAD-dependent epimerase/dehydratase" evidence="5">
    <location>
        <begin position="5"/>
        <end position="251"/>
    </location>
</feature>
<accession>A0ABS3F2I6</accession>
<keyword evidence="7" id="KW-1185">Reference proteome</keyword>
<feature type="binding site" evidence="4">
    <location>
        <begin position="75"/>
        <end position="79"/>
    </location>
    <ligand>
        <name>NADP(+)</name>
        <dbReference type="ChEBI" id="CHEBI:58349"/>
    </ligand>
</feature>
<dbReference type="EC" id="5.1.3.20" evidence="4"/>
<keyword evidence="1 4" id="KW-0521">NADP</keyword>
<dbReference type="Proteomes" id="UP000664761">
    <property type="component" value="Unassembled WGS sequence"/>
</dbReference>
<evidence type="ECO:0000256" key="4">
    <source>
        <dbReference type="HAMAP-Rule" id="MF_01601"/>
    </source>
</evidence>
<feature type="binding site" evidence="4">
    <location>
        <begin position="33"/>
        <end position="34"/>
    </location>
    <ligand>
        <name>NADP(+)</name>
        <dbReference type="ChEBI" id="CHEBI:58349"/>
    </ligand>
</feature>
<dbReference type="InterPro" id="IPR036291">
    <property type="entry name" value="NAD(P)-bd_dom_sf"/>
</dbReference>
<dbReference type="RefSeq" id="WP_207042429.1">
    <property type="nucleotide sequence ID" value="NZ_JAFLNC010000001.1"/>
</dbReference>
<comment type="subunit">
    <text evidence="4">Homopentamer.</text>
</comment>
<feature type="binding site" evidence="4">
    <location>
        <begin position="13"/>
        <end position="14"/>
    </location>
    <ligand>
        <name>NADP(+)</name>
        <dbReference type="ChEBI" id="CHEBI:58349"/>
    </ligand>
</feature>
<dbReference type="CDD" id="cd05248">
    <property type="entry name" value="ADP_GME_SDR_e"/>
    <property type="match status" value="1"/>
</dbReference>